<dbReference type="GO" id="GO:0003723">
    <property type="term" value="F:RNA binding"/>
    <property type="evidence" value="ECO:0007669"/>
    <property type="project" value="InterPro"/>
</dbReference>
<organism evidence="1">
    <name type="scientific">marine sediment metagenome</name>
    <dbReference type="NCBI Taxonomy" id="412755"/>
    <lineage>
        <taxon>unclassified sequences</taxon>
        <taxon>metagenomes</taxon>
        <taxon>ecological metagenomes</taxon>
    </lineage>
</organism>
<accession>X1AGJ2</accession>
<dbReference type="SUPFAM" id="SSF55666">
    <property type="entry name" value="Ribonuclease PH domain 2-like"/>
    <property type="match status" value="1"/>
</dbReference>
<comment type="caution">
    <text evidence="1">The sequence shown here is derived from an EMBL/GenBank/DDBJ whole genome shotgun (WGS) entry which is preliminary data.</text>
</comment>
<proteinExistence type="predicted"/>
<dbReference type="InterPro" id="IPR027408">
    <property type="entry name" value="PNPase/RNase_PH_dom_sf"/>
</dbReference>
<dbReference type="PANTHER" id="PTHR11252">
    <property type="entry name" value="POLYRIBONUCLEOTIDE NUCLEOTIDYLTRANSFERASE"/>
    <property type="match status" value="1"/>
</dbReference>
<evidence type="ECO:0000313" key="1">
    <source>
        <dbReference type="EMBL" id="GAG71828.1"/>
    </source>
</evidence>
<dbReference type="GO" id="GO:0006402">
    <property type="term" value="P:mRNA catabolic process"/>
    <property type="evidence" value="ECO:0007669"/>
    <property type="project" value="InterPro"/>
</dbReference>
<name>X1AGJ2_9ZZZZ</name>
<protein>
    <submittedName>
        <fullName evidence="1">Uncharacterized protein</fullName>
    </submittedName>
</protein>
<dbReference type="GO" id="GO:0004654">
    <property type="term" value="F:polyribonucleotide nucleotidyltransferase activity"/>
    <property type="evidence" value="ECO:0007669"/>
    <property type="project" value="InterPro"/>
</dbReference>
<dbReference type="GO" id="GO:0005829">
    <property type="term" value="C:cytosol"/>
    <property type="evidence" value="ECO:0007669"/>
    <property type="project" value="TreeGrafter"/>
</dbReference>
<feature type="non-terminal residue" evidence="1">
    <location>
        <position position="1"/>
    </location>
</feature>
<dbReference type="AlphaFoldDB" id="X1AGJ2"/>
<reference evidence="1" key="1">
    <citation type="journal article" date="2014" name="Front. Microbiol.">
        <title>High frequency of phylogenetically diverse reductive dehalogenase-homologous genes in deep subseafloor sedimentary metagenomes.</title>
        <authorList>
            <person name="Kawai M."/>
            <person name="Futagami T."/>
            <person name="Toyoda A."/>
            <person name="Takaki Y."/>
            <person name="Nishi S."/>
            <person name="Hori S."/>
            <person name="Arai W."/>
            <person name="Tsubouchi T."/>
            <person name="Morono Y."/>
            <person name="Uchiyama I."/>
            <person name="Ito T."/>
            <person name="Fujiyama A."/>
            <person name="Inagaki F."/>
            <person name="Takami H."/>
        </authorList>
    </citation>
    <scope>NUCLEOTIDE SEQUENCE</scope>
    <source>
        <strain evidence="1">Expedition CK06-06</strain>
    </source>
</reference>
<dbReference type="InterPro" id="IPR036345">
    <property type="entry name" value="ExoRNase_PH_dom2_sf"/>
</dbReference>
<dbReference type="PANTHER" id="PTHR11252:SF0">
    <property type="entry name" value="POLYRIBONUCLEOTIDE NUCLEOTIDYLTRANSFERASE 1, MITOCHONDRIAL"/>
    <property type="match status" value="1"/>
</dbReference>
<dbReference type="InterPro" id="IPR012162">
    <property type="entry name" value="PNPase"/>
</dbReference>
<dbReference type="GO" id="GO:0000175">
    <property type="term" value="F:3'-5'-RNA exonuclease activity"/>
    <property type="evidence" value="ECO:0007669"/>
    <property type="project" value="TreeGrafter"/>
</dbReference>
<dbReference type="Gene3D" id="3.30.230.70">
    <property type="entry name" value="GHMP Kinase, N-terminal domain"/>
    <property type="match status" value="1"/>
</dbReference>
<dbReference type="EMBL" id="BART01001631">
    <property type="protein sequence ID" value="GAG71828.1"/>
    <property type="molecule type" value="Genomic_DNA"/>
</dbReference>
<gene>
    <name evidence="1" type="ORF">S01H4_05573</name>
</gene>
<sequence length="65" mass="7094">ENVEILTDILGLEDHYGDMDFKVAGSSQGITAIQMDLKIAGISKNILSDILKIKTLVNIVKLLSH</sequence>